<dbReference type="Proteomes" id="UP000305729">
    <property type="component" value="Chromosome 2"/>
</dbReference>
<dbReference type="RefSeq" id="WP_138538467.1">
    <property type="nucleotide sequence ID" value="NZ_CP045430.1"/>
</dbReference>
<gene>
    <name evidence="1" type="ORF">CWC22_022600</name>
</gene>
<accession>A0A5S3UVY9</accession>
<reference evidence="1 2" key="1">
    <citation type="submission" date="2019-10" db="EMBL/GenBank/DDBJ databases">
        <title>Pseudoalteromonas rubra S4059.</title>
        <authorList>
            <person name="Paulsen S."/>
            <person name="Wang X."/>
        </authorList>
    </citation>
    <scope>NUCLEOTIDE SEQUENCE [LARGE SCALE GENOMIC DNA]</scope>
    <source>
        <strain evidence="1 2">S4059</strain>
    </source>
</reference>
<evidence type="ECO:0000313" key="1">
    <source>
        <dbReference type="EMBL" id="QPB85795.1"/>
    </source>
</evidence>
<organism evidence="1 2">
    <name type="scientific">Pseudoalteromonas rubra</name>
    <dbReference type="NCBI Taxonomy" id="43658"/>
    <lineage>
        <taxon>Bacteria</taxon>
        <taxon>Pseudomonadati</taxon>
        <taxon>Pseudomonadota</taxon>
        <taxon>Gammaproteobacteria</taxon>
        <taxon>Alteromonadales</taxon>
        <taxon>Pseudoalteromonadaceae</taxon>
        <taxon>Pseudoalteromonas</taxon>
    </lineage>
</organism>
<dbReference type="AlphaFoldDB" id="A0A5S3UVY9"/>
<protein>
    <submittedName>
        <fullName evidence="1">Uncharacterized protein</fullName>
    </submittedName>
</protein>
<dbReference type="EMBL" id="CP045430">
    <property type="protein sequence ID" value="QPB85795.1"/>
    <property type="molecule type" value="Genomic_DNA"/>
</dbReference>
<name>A0A5S3UVY9_9GAMM</name>
<sequence>MQYLIFGMLFILGAIEQAQAQVDVSKLSVYKAAEHEYTNYEASSGVSKISGNTLFKEGRVR</sequence>
<proteinExistence type="predicted"/>
<evidence type="ECO:0000313" key="2">
    <source>
        <dbReference type="Proteomes" id="UP000305729"/>
    </source>
</evidence>